<dbReference type="STRING" id="947166.A0A1D1V2F1"/>
<gene>
    <name evidence="10" type="primary">RvY_05968-1</name>
    <name evidence="10" type="synonym">RvY_05968.1</name>
    <name evidence="10" type="ORF">RvY_05968</name>
</gene>
<dbReference type="GO" id="GO:0016020">
    <property type="term" value="C:membrane"/>
    <property type="evidence" value="ECO:0007669"/>
    <property type="project" value="UniProtKB-SubCell"/>
</dbReference>
<feature type="domain" description="Cadherin" evidence="9">
    <location>
        <begin position="244"/>
        <end position="342"/>
    </location>
</feature>
<accession>A0A1D1V2F1</accession>
<dbReference type="GO" id="GO:0005509">
    <property type="term" value="F:calcium ion binding"/>
    <property type="evidence" value="ECO:0007669"/>
    <property type="project" value="UniProtKB-UniRule"/>
</dbReference>
<evidence type="ECO:0000256" key="4">
    <source>
        <dbReference type="ARBA" id="ARBA00022837"/>
    </source>
</evidence>
<dbReference type="CDD" id="cd11304">
    <property type="entry name" value="Cadherin_repeat"/>
    <property type="match status" value="2"/>
</dbReference>
<keyword evidence="2" id="KW-0812">Transmembrane</keyword>
<dbReference type="OrthoDB" id="8804268at2759"/>
<evidence type="ECO:0000256" key="5">
    <source>
        <dbReference type="ARBA" id="ARBA00022889"/>
    </source>
</evidence>
<dbReference type="InterPro" id="IPR002126">
    <property type="entry name" value="Cadherin-like_dom"/>
</dbReference>
<dbReference type="PANTHER" id="PTHR24025:SF23">
    <property type="entry name" value="NEURAL-CADHERIN"/>
    <property type="match status" value="1"/>
</dbReference>
<keyword evidence="3" id="KW-0677">Repeat</keyword>
<evidence type="ECO:0000313" key="11">
    <source>
        <dbReference type="Proteomes" id="UP000186922"/>
    </source>
</evidence>
<dbReference type="GO" id="GO:0005911">
    <property type="term" value="C:cell-cell junction"/>
    <property type="evidence" value="ECO:0007669"/>
    <property type="project" value="TreeGrafter"/>
</dbReference>
<dbReference type="PROSITE" id="PS50268">
    <property type="entry name" value="CADHERIN_2"/>
    <property type="match status" value="1"/>
</dbReference>
<evidence type="ECO:0000256" key="7">
    <source>
        <dbReference type="ARBA" id="ARBA00023136"/>
    </source>
</evidence>
<dbReference type="GO" id="GO:0007156">
    <property type="term" value="P:homophilic cell adhesion via plasma membrane adhesion molecules"/>
    <property type="evidence" value="ECO:0007669"/>
    <property type="project" value="InterPro"/>
</dbReference>
<comment type="caution">
    <text evidence="10">The sequence shown here is derived from an EMBL/GenBank/DDBJ whole genome shotgun (WGS) entry which is preliminary data.</text>
</comment>
<evidence type="ECO:0000256" key="2">
    <source>
        <dbReference type="ARBA" id="ARBA00022692"/>
    </source>
</evidence>
<evidence type="ECO:0000259" key="9">
    <source>
        <dbReference type="PROSITE" id="PS50268"/>
    </source>
</evidence>
<evidence type="ECO:0000256" key="1">
    <source>
        <dbReference type="ARBA" id="ARBA00004370"/>
    </source>
</evidence>
<dbReference type="SUPFAM" id="SSF49313">
    <property type="entry name" value="Cadherin-like"/>
    <property type="match status" value="2"/>
</dbReference>
<evidence type="ECO:0000256" key="3">
    <source>
        <dbReference type="ARBA" id="ARBA00022737"/>
    </source>
</evidence>
<reference evidence="10 11" key="1">
    <citation type="journal article" date="2016" name="Nat. Commun.">
        <title>Extremotolerant tardigrade genome and improved radiotolerance of human cultured cells by tardigrade-unique protein.</title>
        <authorList>
            <person name="Hashimoto T."/>
            <person name="Horikawa D.D."/>
            <person name="Saito Y."/>
            <person name="Kuwahara H."/>
            <person name="Kozuka-Hata H."/>
            <person name="Shin-I T."/>
            <person name="Minakuchi Y."/>
            <person name="Ohishi K."/>
            <person name="Motoyama A."/>
            <person name="Aizu T."/>
            <person name="Enomoto A."/>
            <person name="Kondo K."/>
            <person name="Tanaka S."/>
            <person name="Hara Y."/>
            <person name="Koshikawa S."/>
            <person name="Sagara H."/>
            <person name="Miura T."/>
            <person name="Yokobori S."/>
            <person name="Miyagawa K."/>
            <person name="Suzuki Y."/>
            <person name="Kubo T."/>
            <person name="Oyama M."/>
            <person name="Kohara Y."/>
            <person name="Fujiyama A."/>
            <person name="Arakawa K."/>
            <person name="Katayama T."/>
            <person name="Toyoda A."/>
            <person name="Kunieda T."/>
        </authorList>
    </citation>
    <scope>NUCLEOTIDE SEQUENCE [LARGE SCALE GENOMIC DNA]</scope>
    <source>
        <strain evidence="10 11">YOKOZUNA-1</strain>
    </source>
</reference>
<dbReference type="InterPro" id="IPR015919">
    <property type="entry name" value="Cadherin-like_sf"/>
</dbReference>
<keyword evidence="7" id="KW-0472">Membrane</keyword>
<name>A0A1D1V2F1_RAMVA</name>
<evidence type="ECO:0000256" key="6">
    <source>
        <dbReference type="ARBA" id="ARBA00022989"/>
    </source>
</evidence>
<evidence type="ECO:0000256" key="8">
    <source>
        <dbReference type="PROSITE-ProRule" id="PRU00043"/>
    </source>
</evidence>
<keyword evidence="6" id="KW-1133">Transmembrane helix</keyword>
<dbReference type="InterPro" id="IPR050971">
    <property type="entry name" value="Cadherin-domain_protein"/>
</dbReference>
<dbReference type="Gene3D" id="2.60.40.60">
    <property type="entry name" value="Cadherins"/>
    <property type="match status" value="3"/>
</dbReference>
<keyword evidence="11" id="KW-1185">Reference proteome</keyword>
<keyword evidence="4 8" id="KW-0106">Calcium</keyword>
<dbReference type="PANTHER" id="PTHR24025">
    <property type="entry name" value="DESMOGLEIN FAMILY MEMBER"/>
    <property type="match status" value="1"/>
</dbReference>
<dbReference type="EMBL" id="BDGG01000002">
    <property type="protein sequence ID" value="GAU94142.1"/>
    <property type="molecule type" value="Genomic_DNA"/>
</dbReference>
<protein>
    <recommendedName>
        <fullName evidence="9">Cadherin domain-containing protein</fullName>
    </recommendedName>
</protein>
<comment type="subcellular location">
    <subcellularLocation>
        <location evidence="1">Membrane</location>
    </subcellularLocation>
</comment>
<proteinExistence type="predicted"/>
<organism evidence="10 11">
    <name type="scientific">Ramazzottius varieornatus</name>
    <name type="common">Water bear</name>
    <name type="synonym">Tardigrade</name>
    <dbReference type="NCBI Taxonomy" id="947166"/>
    <lineage>
        <taxon>Eukaryota</taxon>
        <taxon>Metazoa</taxon>
        <taxon>Ecdysozoa</taxon>
        <taxon>Tardigrada</taxon>
        <taxon>Eutardigrada</taxon>
        <taxon>Parachela</taxon>
        <taxon>Hypsibioidea</taxon>
        <taxon>Ramazzottiidae</taxon>
        <taxon>Ramazzottius</taxon>
    </lineage>
</organism>
<sequence length="1375" mass="138428">MWRFAVCAFSLRIPIGIFPTFLVAFSEVLIAQAAEDGSPMFQVQASGFGLVNPPAVLRKPAAYRQYSAPSSQYTQYSNSYSSPTSGTLTSAPYGYSVYQQYPGSSSNANNNLNNVLIFNTSAFSSPAAGQLVSSYGSTNGALTAAPAPIYSSGGATSYGGFNSYSSQSQSSSLTNYGPAAPATSAQIVQQVVSVTSAPTQQSYSYSASYGPSNSALVATGGSSYGSSSASLVATPAPVRAPVCSINTFNTTMPDSTPVGTVVRRILAVDPQGLPVQYQIIDPVMGSFVIDSQTGQISVASNLVNFADAIEFTVQASNTQNQVCNTNVRIDFTKTSVTAAPLIAYGNGNNYGGSSSGNLVAAPAPYSSGGSSYSSSSSNLVATPAPYSTGSNSYGSSSSNVVAAPEPYSTGGSYGGSSSNLVATPAPYSNSYGSPSSGNLVATPAPVSYNNGGSSGSSSNLVATPAPYPIGGSYAGSSSSNLAATPTPYASNSYGSSSSNLVATPAPYSTGGSYSGGSSSNLVATPAPYNGGGYGSVSSGNLVATPAPASYSGSSSYGSSSGNLLAAPAPVSFGSYGGSSSSNFVATPAPYIANYGTSSNLVSSSGSSYGSSSSANLVATPAPYSTGGSYGGTSSSNLVATSVPYGGNYGPSSNLVASAGNSYGGPSSGNLVVTPAPYSTGGNYGGSSSSNLVATPAPYGSSYGSSSNLVSSGNTYGSSSSSNLVATPAPYPTGGSYGGSSSSNLVSSPAYYSDGYASSSPTNGNLVSAGSSYGGFAAPAPSAPLVCLPAPSGSLVSVSSQSAPLQVTPSQPTLPIGTIGGTIGGGAPVIRTPFPAPASFASDDTPTASSTMNWSFFVPNYAGQATQVGSLSAADGASVQFVLSGSPSFTVDPSSGVVTLKSGYCPTTSPMQEIMTVRAVSNGATTAVVQGNLTVVVFLTPAYLKSCSASSAASTVSPATIRDVTPPSGPGGSPASVSFIGDTSFRVTQCNGQANVGPQVAGTIRARFSPNIDFSTLRITLSNTLFRPALPVLCDSSGTCNITLLFAQPVDPTFQGSYVPSIILEGGGLTRSTQTLQVQVVCNEQAADQVPLPPRSGTLNGSIVPDIAVCGVQSVSVDINEDVPVGSVATTLPTNSDPAFRYQIVDASSFDYFDLAAPASITVASPLSQPTVDSVFLRVIGMIGNNTVCGTNVYIGILNVNRNKPVFDQPNYNFAIDCGLPMSQVGIVTASDIDAGRNNIRRFFVAPENTPLVIVDPASGTIRLRRAIADSTSFTVFVENPNTKLQSSAQVQISCTGSNVIPGVAGPRSATGRAFTTSTAKPPVLRTEVKKPRPVITSNKPVSFPFSVVFSSNSTVTCTTACSPTTTRRSTNRNML</sequence>
<dbReference type="Proteomes" id="UP000186922">
    <property type="component" value="Unassembled WGS sequence"/>
</dbReference>
<keyword evidence="5" id="KW-0130">Cell adhesion</keyword>
<evidence type="ECO:0000313" key="10">
    <source>
        <dbReference type="EMBL" id="GAU94142.1"/>
    </source>
</evidence>